<proteinExistence type="predicted"/>
<evidence type="ECO:0000313" key="3">
    <source>
        <dbReference type="Proteomes" id="UP000233551"/>
    </source>
</evidence>
<dbReference type="Proteomes" id="UP000233551">
    <property type="component" value="Unassembled WGS sequence"/>
</dbReference>
<feature type="compositionally biased region" description="Basic and acidic residues" evidence="1">
    <location>
        <begin position="47"/>
        <end position="58"/>
    </location>
</feature>
<reference evidence="2 3" key="1">
    <citation type="submission" date="2017-11" db="EMBL/GenBank/DDBJ databases">
        <title>De-novo sequencing of pomegranate (Punica granatum L.) genome.</title>
        <authorList>
            <person name="Akparov Z."/>
            <person name="Amiraslanov A."/>
            <person name="Hajiyeva S."/>
            <person name="Abbasov M."/>
            <person name="Kaur K."/>
            <person name="Hamwieh A."/>
            <person name="Solovyev V."/>
            <person name="Salamov A."/>
            <person name="Braich B."/>
            <person name="Kosarev P."/>
            <person name="Mahmoud A."/>
            <person name="Hajiyev E."/>
            <person name="Babayeva S."/>
            <person name="Izzatullayeva V."/>
            <person name="Mammadov A."/>
            <person name="Mammadov A."/>
            <person name="Sharifova S."/>
            <person name="Ojaghi J."/>
            <person name="Eynullazada K."/>
            <person name="Bayramov B."/>
            <person name="Abdulazimova A."/>
            <person name="Shahmuradov I."/>
        </authorList>
    </citation>
    <scope>NUCLEOTIDE SEQUENCE [LARGE SCALE GENOMIC DNA]</scope>
    <source>
        <strain evidence="3">cv. AG2017</strain>
        <tissue evidence="2">Leaf</tissue>
    </source>
</reference>
<comment type="caution">
    <text evidence="2">The sequence shown here is derived from an EMBL/GenBank/DDBJ whole genome shotgun (WGS) entry which is preliminary data.</text>
</comment>
<evidence type="ECO:0000256" key="1">
    <source>
        <dbReference type="SAM" id="MobiDB-lite"/>
    </source>
</evidence>
<keyword evidence="3" id="KW-1185">Reference proteome</keyword>
<gene>
    <name evidence="2" type="ORF">CRG98_020281</name>
</gene>
<accession>A0A2I0JV39</accession>
<evidence type="ECO:0000313" key="2">
    <source>
        <dbReference type="EMBL" id="PKI59326.1"/>
    </source>
</evidence>
<organism evidence="2 3">
    <name type="scientific">Punica granatum</name>
    <name type="common">Pomegranate</name>
    <dbReference type="NCBI Taxonomy" id="22663"/>
    <lineage>
        <taxon>Eukaryota</taxon>
        <taxon>Viridiplantae</taxon>
        <taxon>Streptophyta</taxon>
        <taxon>Embryophyta</taxon>
        <taxon>Tracheophyta</taxon>
        <taxon>Spermatophyta</taxon>
        <taxon>Magnoliopsida</taxon>
        <taxon>eudicotyledons</taxon>
        <taxon>Gunneridae</taxon>
        <taxon>Pentapetalae</taxon>
        <taxon>rosids</taxon>
        <taxon>malvids</taxon>
        <taxon>Myrtales</taxon>
        <taxon>Lythraceae</taxon>
        <taxon>Punica</taxon>
    </lineage>
</organism>
<dbReference type="EMBL" id="PGOL01001296">
    <property type="protein sequence ID" value="PKI59326.1"/>
    <property type="molecule type" value="Genomic_DNA"/>
</dbReference>
<sequence length="73" mass="7983">MNVNAPIFIVNVTCGGRRVQSSSPIVLVVLASVVRWRGWHAQPSYGRLEEPNPMRTDESNNSDKTNKASSGLS</sequence>
<feature type="region of interest" description="Disordered" evidence="1">
    <location>
        <begin position="44"/>
        <end position="73"/>
    </location>
</feature>
<protein>
    <submittedName>
        <fullName evidence="2">Uncharacterized protein</fullName>
    </submittedName>
</protein>
<dbReference type="AlphaFoldDB" id="A0A2I0JV39"/>
<name>A0A2I0JV39_PUNGR</name>